<dbReference type="InterPro" id="IPR036291">
    <property type="entry name" value="NAD(P)-bd_dom_sf"/>
</dbReference>
<dbReference type="PANTHER" id="PTHR43818:SF11">
    <property type="entry name" value="BCDNA.GH03377"/>
    <property type="match status" value="1"/>
</dbReference>
<gene>
    <name evidence="4" type="ORF">ACFSMZ_12630</name>
</gene>
<evidence type="ECO:0000259" key="2">
    <source>
        <dbReference type="Pfam" id="PF01408"/>
    </source>
</evidence>
<proteinExistence type="predicted"/>
<evidence type="ECO:0000259" key="3">
    <source>
        <dbReference type="Pfam" id="PF22725"/>
    </source>
</evidence>
<dbReference type="InterPro" id="IPR050463">
    <property type="entry name" value="Gfo/Idh/MocA_oxidrdct_glycsds"/>
</dbReference>
<organism evidence="4 5">
    <name type="scientific">Chelativorans composti</name>
    <dbReference type="NCBI Taxonomy" id="768533"/>
    <lineage>
        <taxon>Bacteria</taxon>
        <taxon>Pseudomonadati</taxon>
        <taxon>Pseudomonadota</taxon>
        <taxon>Alphaproteobacteria</taxon>
        <taxon>Hyphomicrobiales</taxon>
        <taxon>Phyllobacteriaceae</taxon>
        <taxon>Chelativorans</taxon>
    </lineage>
</organism>
<dbReference type="PANTHER" id="PTHR43818">
    <property type="entry name" value="BCDNA.GH03377"/>
    <property type="match status" value="1"/>
</dbReference>
<dbReference type="SUPFAM" id="SSF51735">
    <property type="entry name" value="NAD(P)-binding Rossmann-fold domains"/>
    <property type="match status" value="1"/>
</dbReference>
<evidence type="ECO:0000256" key="1">
    <source>
        <dbReference type="ARBA" id="ARBA00023002"/>
    </source>
</evidence>
<accession>A0ABW5DHJ4</accession>
<comment type="caution">
    <text evidence="4">The sequence shown here is derived from an EMBL/GenBank/DDBJ whole genome shotgun (WGS) entry which is preliminary data.</text>
</comment>
<feature type="domain" description="GFO/IDH/MocA-like oxidoreductase" evidence="3">
    <location>
        <begin position="129"/>
        <end position="269"/>
    </location>
</feature>
<feature type="domain" description="Gfo/Idh/MocA-like oxidoreductase N-terminal" evidence="2">
    <location>
        <begin position="2"/>
        <end position="119"/>
    </location>
</feature>
<sequence length="348" mass="38238">MRLLILGTGKMANQHAVRFAAIPGVHLVGAVDTDPVRLATFCEAHGIQRAFSSVEEALDWGEFDGVTNVTPDAAHYATTMACIAAGKHVMCEKPLATNYPHALAMTEAAEKAGIVAMVNLSYRNVPQIHAARELVLSGRLGSVKHIEASYLQSWLVSKAWGDWRRGPEWLWRLSKGHGSNGVLGDVGIHILDFVTFGAATSIEDMTCRLRTFPKAEGNRIGEYYLDANDSFVMTASFGNGALGVIHASRWATGHINELHLRVYGDKGAVEVIHTHMDSQMRVCLDDDVETGTWRTVDVLPVATNYERFVNAMRLNMPTEPSFRHAAELQRILDLASASEEMREEVQVG</sequence>
<evidence type="ECO:0000313" key="4">
    <source>
        <dbReference type="EMBL" id="MFD2260602.1"/>
    </source>
</evidence>
<dbReference type="Pfam" id="PF22725">
    <property type="entry name" value="GFO_IDH_MocA_C3"/>
    <property type="match status" value="1"/>
</dbReference>
<reference evidence="5" key="1">
    <citation type="journal article" date="2019" name="Int. J. Syst. Evol. Microbiol.">
        <title>The Global Catalogue of Microorganisms (GCM) 10K type strain sequencing project: providing services to taxonomists for standard genome sequencing and annotation.</title>
        <authorList>
            <consortium name="The Broad Institute Genomics Platform"/>
            <consortium name="The Broad Institute Genome Sequencing Center for Infectious Disease"/>
            <person name="Wu L."/>
            <person name="Ma J."/>
        </authorList>
    </citation>
    <scope>NUCLEOTIDE SEQUENCE [LARGE SCALE GENOMIC DNA]</scope>
    <source>
        <strain evidence="5">KCTC 23707</strain>
    </source>
</reference>
<dbReference type="Pfam" id="PF01408">
    <property type="entry name" value="GFO_IDH_MocA"/>
    <property type="match status" value="1"/>
</dbReference>
<dbReference type="EMBL" id="JBHUIR010000048">
    <property type="protein sequence ID" value="MFD2260602.1"/>
    <property type="molecule type" value="Genomic_DNA"/>
</dbReference>
<protein>
    <submittedName>
        <fullName evidence="4">Gfo/Idh/MocA family protein</fullName>
    </submittedName>
</protein>
<keyword evidence="5" id="KW-1185">Reference proteome</keyword>
<dbReference type="Gene3D" id="3.30.360.10">
    <property type="entry name" value="Dihydrodipicolinate Reductase, domain 2"/>
    <property type="match status" value="1"/>
</dbReference>
<dbReference type="Proteomes" id="UP001597373">
    <property type="component" value="Unassembled WGS sequence"/>
</dbReference>
<evidence type="ECO:0000313" key="5">
    <source>
        <dbReference type="Proteomes" id="UP001597373"/>
    </source>
</evidence>
<dbReference type="SUPFAM" id="SSF55347">
    <property type="entry name" value="Glyceraldehyde-3-phosphate dehydrogenase-like, C-terminal domain"/>
    <property type="match status" value="1"/>
</dbReference>
<dbReference type="InterPro" id="IPR000683">
    <property type="entry name" value="Gfo/Idh/MocA-like_OxRdtase_N"/>
</dbReference>
<dbReference type="Gene3D" id="3.40.50.720">
    <property type="entry name" value="NAD(P)-binding Rossmann-like Domain"/>
    <property type="match status" value="1"/>
</dbReference>
<dbReference type="RefSeq" id="WP_345098034.1">
    <property type="nucleotide sequence ID" value="NZ_BAABGS010000011.1"/>
</dbReference>
<keyword evidence="1" id="KW-0560">Oxidoreductase</keyword>
<name>A0ABW5DHJ4_9HYPH</name>
<dbReference type="InterPro" id="IPR055170">
    <property type="entry name" value="GFO_IDH_MocA-like_dom"/>
</dbReference>